<dbReference type="PROSITE" id="PS51257">
    <property type="entry name" value="PROKAR_LIPOPROTEIN"/>
    <property type="match status" value="1"/>
</dbReference>
<feature type="chain" id="PRO_5045926770" evidence="1">
    <location>
        <begin position="25"/>
        <end position="181"/>
    </location>
</feature>
<dbReference type="EMBL" id="JBHRTA010000009">
    <property type="protein sequence ID" value="MFC3196884.1"/>
    <property type="molecule type" value="Genomic_DNA"/>
</dbReference>
<sequence>MKKTIVPTLIGMMVLCLLGACSKAGDKNEDKDTSSDQHTYEISIAGGKTYKGGVPRYAPGVVTQFNPVAFVNEQSNGKAIAVMLAEVGAFQIGLGFLLDDNNKPIHTEVQGFAFGEWGIEDKYGPVGPVSMTLEDYKEHNYSFAGEEGTVASFTLNFSGKFRLGADGEEVDVTGEIVVAAP</sequence>
<evidence type="ECO:0000313" key="3">
    <source>
        <dbReference type="Proteomes" id="UP001595526"/>
    </source>
</evidence>
<evidence type="ECO:0000256" key="1">
    <source>
        <dbReference type="SAM" id="SignalP"/>
    </source>
</evidence>
<name>A0ABV7JFY8_9SPHI</name>
<feature type="signal peptide" evidence="1">
    <location>
        <begin position="1"/>
        <end position="24"/>
    </location>
</feature>
<protein>
    <submittedName>
        <fullName evidence="2">Uncharacterized protein</fullName>
    </submittedName>
</protein>
<keyword evidence="1" id="KW-0732">Signal</keyword>
<comment type="caution">
    <text evidence="2">The sequence shown here is derived from an EMBL/GenBank/DDBJ whole genome shotgun (WGS) entry which is preliminary data.</text>
</comment>
<accession>A0ABV7JFY8</accession>
<reference evidence="3" key="1">
    <citation type="journal article" date="2019" name="Int. J. Syst. Evol. Microbiol.">
        <title>The Global Catalogue of Microorganisms (GCM) 10K type strain sequencing project: providing services to taxonomists for standard genome sequencing and annotation.</title>
        <authorList>
            <consortium name="The Broad Institute Genomics Platform"/>
            <consortium name="The Broad Institute Genome Sequencing Center for Infectious Disease"/>
            <person name="Wu L."/>
            <person name="Ma J."/>
        </authorList>
    </citation>
    <scope>NUCLEOTIDE SEQUENCE [LARGE SCALE GENOMIC DNA]</scope>
    <source>
        <strain evidence="3">KCTC 52416</strain>
    </source>
</reference>
<dbReference type="RefSeq" id="WP_379020034.1">
    <property type="nucleotide sequence ID" value="NZ_JBHRTA010000009.1"/>
</dbReference>
<evidence type="ECO:0000313" key="2">
    <source>
        <dbReference type="EMBL" id="MFC3196884.1"/>
    </source>
</evidence>
<keyword evidence="3" id="KW-1185">Reference proteome</keyword>
<organism evidence="2 3">
    <name type="scientific">Parapedobacter deserti</name>
    <dbReference type="NCBI Taxonomy" id="1912957"/>
    <lineage>
        <taxon>Bacteria</taxon>
        <taxon>Pseudomonadati</taxon>
        <taxon>Bacteroidota</taxon>
        <taxon>Sphingobacteriia</taxon>
        <taxon>Sphingobacteriales</taxon>
        <taxon>Sphingobacteriaceae</taxon>
        <taxon>Parapedobacter</taxon>
    </lineage>
</organism>
<proteinExistence type="predicted"/>
<gene>
    <name evidence="2" type="ORF">ACFOET_04580</name>
</gene>
<dbReference type="Proteomes" id="UP001595526">
    <property type="component" value="Unassembled WGS sequence"/>
</dbReference>